<dbReference type="AlphaFoldDB" id="A0A0F8XJC9"/>
<gene>
    <name evidence="1" type="ORF">LCGC14_2938380</name>
</gene>
<comment type="caution">
    <text evidence="1">The sequence shown here is derived from an EMBL/GenBank/DDBJ whole genome shotgun (WGS) entry which is preliminary data.</text>
</comment>
<sequence length="57" mass="6515">MATFDHEDEANEERVRITLEIDCGKETLDAVMASIQEFVEANGDIWDWDVKGVEELT</sequence>
<evidence type="ECO:0000313" key="1">
    <source>
        <dbReference type="EMBL" id="KKK69003.1"/>
    </source>
</evidence>
<proteinExistence type="predicted"/>
<accession>A0A0F8XJC9</accession>
<dbReference type="EMBL" id="LAZR01058867">
    <property type="protein sequence ID" value="KKK69003.1"/>
    <property type="molecule type" value="Genomic_DNA"/>
</dbReference>
<protein>
    <submittedName>
        <fullName evidence="1">Uncharacterized protein</fullName>
    </submittedName>
</protein>
<organism evidence="1">
    <name type="scientific">marine sediment metagenome</name>
    <dbReference type="NCBI Taxonomy" id="412755"/>
    <lineage>
        <taxon>unclassified sequences</taxon>
        <taxon>metagenomes</taxon>
        <taxon>ecological metagenomes</taxon>
    </lineage>
</organism>
<name>A0A0F8XJC9_9ZZZZ</name>
<reference evidence="1" key="1">
    <citation type="journal article" date="2015" name="Nature">
        <title>Complex archaea that bridge the gap between prokaryotes and eukaryotes.</title>
        <authorList>
            <person name="Spang A."/>
            <person name="Saw J.H."/>
            <person name="Jorgensen S.L."/>
            <person name="Zaremba-Niedzwiedzka K."/>
            <person name="Martijn J."/>
            <person name="Lind A.E."/>
            <person name="van Eijk R."/>
            <person name="Schleper C."/>
            <person name="Guy L."/>
            <person name="Ettema T.J."/>
        </authorList>
    </citation>
    <scope>NUCLEOTIDE SEQUENCE</scope>
</reference>